<feature type="transmembrane region" description="Helical" evidence="2">
    <location>
        <begin position="115"/>
        <end position="134"/>
    </location>
</feature>
<comment type="caution">
    <text evidence="3">The sequence shown here is derived from an EMBL/GenBank/DDBJ whole genome shotgun (WGS) entry which is preliminary data.</text>
</comment>
<evidence type="ECO:0000313" key="3">
    <source>
        <dbReference type="EMBL" id="MXV19986.1"/>
    </source>
</evidence>
<feature type="region of interest" description="Disordered" evidence="1">
    <location>
        <begin position="143"/>
        <end position="427"/>
    </location>
</feature>
<evidence type="ECO:0000313" key="4">
    <source>
        <dbReference type="Proteomes" id="UP000430519"/>
    </source>
</evidence>
<dbReference type="RefSeq" id="WP_160979105.1">
    <property type="nucleotide sequence ID" value="NZ_WVHK01000032.1"/>
</dbReference>
<feature type="compositionally biased region" description="Gly residues" evidence="1">
    <location>
        <begin position="148"/>
        <end position="158"/>
    </location>
</feature>
<feature type="compositionally biased region" description="Low complexity" evidence="1">
    <location>
        <begin position="336"/>
        <end position="348"/>
    </location>
</feature>
<protein>
    <submittedName>
        <fullName evidence="3">Uncharacterized protein</fullName>
    </submittedName>
</protein>
<evidence type="ECO:0000256" key="2">
    <source>
        <dbReference type="SAM" id="Phobius"/>
    </source>
</evidence>
<feature type="compositionally biased region" description="Polar residues" evidence="1">
    <location>
        <begin position="319"/>
        <end position="328"/>
    </location>
</feature>
<feature type="compositionally biased region" description="Polar residues" evidence="1">
    <location>
        <begin position="470"/>
        <end position="493"/>
    </location>
</feature>
<feature type="compositionally biased region" description="Low complexity" evidence="1">
    <location>
        <begin position="195"/>
        <end position="211"/>
    </location>
</feature>
<evidence type="ECO:0000256" key="1">
    <source>
        <dbReference type="SAM" id="MobiDB-lite"/>
    </source>
</evidence>
<gene>
    <name evidence="3" type="ORF">GLX28_10080</name>
</gene>
<dbReference type="Proteomes" id="UP000430519">
    <property type="component" value="Unassembled WGS sequence"/>
</dbReference>
<proteinExistence type="predicted"/>
<keyword evidence="4" id="KW-1185">Reference proteome</keyword>
<feature type="region of interest" description="Disordered" evidence="1">
    <location>
        <begin position="464"/>
        <end position="493"/>
    </location>
</feature>
<sequence>MTTTLERDAYRDAARQISEALGEPVPEAQSPDLEPFLERMRLEHPIYAEMLDGARPKPPVPDPEAVNIDDLDDLDDLPLSSKARARQLRAQATERMWWRKSSFGKLVLNKQRGGVVLLTGALLIFGVYTVAYFAKPVGKKAGLLEGKTGNGGKGGPGAAGETSGSNQPTDAQVVAATDLSGGTAGTVGGPPPGSVPTSPAGAGASPQSVAPTAGTPGTQQPSPFANVPAPPEEAPPVFSTQLPSGSAPVVIPDSSPVPTPIQPSASSVTLPSTPTPAEMGRPIVLSPGPGSSFGQGSTGRASSGPATGAASTGRAVQGGTLQAGNSPLGSAGVSGGRRPTGAGAAPAGQVVYASQRRDTSAAAPNAASGVVYRTSRPVTTTPTPAQGQPSAVPSGAVSGEPSAAPTPAPADYFGGTPASTGTAPAAEAQGAAAAPAAPAGGGVVYAGRGNASARPETNVIYTAKTHAKMPTTSAPGSGKDSNVMTSNPSTNAASAQEFAKTGLQPVSAVAARLITVLEAPLWRPVPAVAESEAGIWVGTAQPNPETGRMDVLFDRLIRDGRTYQVQALAYDPAYQLGLSGAVQDRSPAFLQDVMRSALNGLNTYAQGLASAGSTTISNGVAVQDRNAPPLAAVLAGQIGQLFQLPQGSQSVIRTMRIERDTPLLVMLGVSTPRN</sequence>
<keyword evidence="2" id="KW-0472">Membrane</keyword>
<feature type="compositionally biased region" description="Low complexity" evidence="1">
    <location>
        <begin position="370"/>
        <end position="384"/>
    </location>
</feature>
<keyword evidence="2" id="KW-0812">Transmembrane</keyword>
<dbReference type="EMBL" id="WVHK01000032">
    <property type="protein sequence ID" value="MXV19986.1"/>
    <property type="molecule type" value="Genomic_DNA"/>
</dbReference>
<accession>A0A6I4YJ24</accession>
<name>A0A6I4YJ24_9DEIO</name>
<reference evidence="3 4" key="1">
    <citation type="submission" date="2019-11" db="EMBL/GenBank/DDBJ databases">
        <title>Genome sequence of Deinococcus xianganensis Y35, AI-2 producing algicidal bacterium, isolated from lake water.</title>
        <authorList>
            <person name="Li Y."/>
        </authorList>
    </citation>
    <scope>NUCLEOTIDE SEQUENCE [LARGE SCALE GENOMIC DNA]</scope>
    <source>
        <strain evidence="3 4">Y35</strain>
    </source>
</reference>
<feature type="compositionally biased region" description="Low complexity" evidence="1">
    <location>
        <begin position="298"/>
        <end position="315"/>
    </location>
</feature>
<feature type="compositionally biased region" description="Polar residues" evidence="1">
    <location>
        <begin position="262"/>
        <end position="272"/>
    </location>
</feature>
<dbReference type="AlphaFoldDB" id="A0A6I4YJ24"/>
<feature type="compositionally biased region" description="Low complexity" evidence="1">
    <location>
        <begin position="414"/>
        <end position="427"/>
    </location>
</feature>
<keyword evidence="2" id="KW-1133">Transmembrane helix</keyword>
<organism evidence="3 4">
    <name type="scientific">Deinococcus xianganensis</name>
    <dbReference type="NCBI Taxonomy" id="1507289"/>
    <lineage>
        <taxon>Bacteria</taxon>
        <taxon>Thermotogati</taxon>
        <taxon>Deinococcota</taxon>
        <taxon>Deinococci</taxon>
        <taxon>Deinococcales</taxon>
        <taxon>Deinococcaceae</taxon>
        <taxon>Deinococcus</taxon>
    </lineage>
</organism>